<organism evidence="2 3">
    <name type="scientific">Populus trichocarpa</name>
    <name type="common">Western balsam poplar</name>
    <name type="synonym">Populus balsamifera subsp. trichocarpa</name>
    <dbReference type="NCBI Taxonomy" id="3694"/>
    <lineage>
        <taxon>Eukaryota</taxon>
        <taxon>Viridiplantae</taxon>
        <taxon>Streptophyta</taxon>
        <taxon>Embryophyta</taxon>
        <taxon>Tracheophyta</taxon>
        <taxon>Spermatophyta</taxon>
        <taxon>Magnoliopsida</taxon>
        <taxon>eudicotyledons</taxon>
        <taxon>Gunneridae</taxon>
        <taxon>Pentapetalae</taxon>
        <taxon>rosids</taxon>
        <taxon>fabids</taxon>
        <taxon>Malpighiales</taxon>
        <taxon>Salicaceae</taxon>
        <taxon>Saliceae</taxon>
        <taxon>Populus</taxon>
    </lineage>
</organism>
<evidence type="ECO:0000313" key="2">
    <source>
        <dbReference type="EMBL" id="PNT26086.1"/>
    </source>
</evidence>
<evidence type="ECO:0000313" key="3">
    <source>
        <dbReference type="Proteomes" id="UP000006729"/>
    </source>
</evidence>
<accession>A0A2K1ZLC9</accession>
<keyword evidence="1" id="KW-0472">Membrane</keyword>
<name>A0A2K1ZLC9_POPTR</name>
<proteinExistence type="predicted"/>
<reference evidence="2 3" key="1">
    <citation type="journal article" date="2006" name="Science">
        <title>The genome of black cottonwood, Populus trichocarpa (Torr. &amp; Gray).</title>
        <authorList>
            <person name="Tuskan G.A."/>
            <person name="Difazio S."/>
            <person name="Jansson S."/>
            <person name="Bohlmann J."/>
            <person name="Grigoriev I."/>
            <person name="Hellsten U."/>
            <person name="Putnam N."/>
            <person name="Ralph S."/>
            <person name="Rombauts S."/>
            <person name="Salamov A."/>
            <person name="Schein J."/>
            <person name="Sterck L."/>
            <person name="Aerts A."/>
            <person name="Bhalerao R.R."/>
            <person name="Bhalerao R.P."/>
            <person name="Blaudez D."/>
            <person name="Boerjan W."/>
            <person name="Brun A."/>
            <person name="Brunner A."/>
            <person name="Busov V."/>
            <person name="Campbell M."/>
            <person name="Carlson J."/>
            <person name="Chalot M."/>
            <person name="Chapman J."/>
            <person name="Chen G.L."/>
            <person name="Cooper D."/>
            <person name="Coutinho P.M."/>
            <person name="Couturier J."/>
            <person name="Covert S."/>
            <person name="Cronk Q."/>
            <person name="Cunningham R."/>
            <person name="Davis J."/>
            <person name="Degroeve S."/>
            <person name="Dejardin A."/>
            <person name="Depamphilis C."/>
            <person name="Detter J."/>
            <person name="Dirks B."/>
            <person name="Dubchak I."/>
            <person name="Duplessis S."/>
            <person name="Ehlting J."/>
            <person name="Ellis B."/>
            <person name="Gendler K."/>
            <person name="Goodstein D."/>
            <person name="Gribskov M."/>
            <person name="Grimwood J."/>
            <person name="Groover A."/>
            <person name="Gunter L."/>
            <person name="Hamberger B."/>
            <person name="Heinze B."/>
            <person name="Helariutta Y."/>
            <person name="Henrissat B."/>
            <person name="Holligan D."/>
            <person name="Holt R."/>
            <person name="Huang W."/>
            <person name="Islam-Faridi N."/>
            <person name="Jones S."/>
            <person name="Jones-Rhoades M."/>
            <person name="Jorgensen R."/>
            <person name="Joshi C."/>
            <person name="Kangasjarvi J."/>
            <person name="Karlsson J."/>
            <person name="Kelleher C."/>
            <person name="Kirkpatrick R."/>
            <person name="Kirst M."/>
            <person name="Kohler A."/>
            <person name="Kalluri U."/>
            <person name="Larimer F."/>
            <person name="Leebens-Mack J."/>
            <person name="Leple J.C."/>
            <person name="Locascio P."/>
            <person name="Lou Y."/>
            <person name="Lucas S."/>
            <person name="Martin F."/>
            <person name="Montanini B."/>
            <person name="Napoli C."/>
            <person name="Nelson D.R."/>
            <person name="Nelson C."/>
            <person name="Nieminen K."/>
            <person name="Nilsson O."/>
            <person name="Pereda V."/>
            <person name="Peter G."/>
            <person name="Philippe R."/>
            <person name="Pilate G."/>
            <person name="Poliakov A."/>
            <person name="Razumovskaya J."/>
            <person name="Richardson P."/>
            <person name="Rinaldi C."/>
            <person name="Ritland K."/>
            <person name="Rouze P."/>
            <person name="Ryaboy D."/>
            <person name="Schmutz J."/>
            <person name="Schrader J."/>
            <person name="Segerman B."/>
            <person name="Shin H."/>
            <person name="Siddiqui A."/>
            <person name="Sterky F."/>
            <person name="Terry A."/>
            <person name="Tsai C.J."/>
            <person name="Uberbacher E."/>
            <person name="Unneberg P."/>
            <person name="Vahala J."/>
            <person name="Wall K."/>
            <person name="Wessler S."/>
            <person name="Yang G."/>
            <person name="Yin T."/>
            <person name="Douglas C."/>
            <person name="Marra M."/>
            <person name="Sandberg G."/>
            <person name="Van de Peer Y."/>
            <person name="Rokhsar D."/>
        </authorList>
    </citation>
    <scope>NUCLEOTIDE SEQUENCE [LARGE SCALE GENOMIC DNA]</scope>
    <source>
        <strain evidence="3">cv. Nisqually</strain>
    </source>
</reference>
<keyword evidence="3" id="KW-1185">Reference proteome</keyword>
<keyword evidence="1" id="KW-0812">Transmembrane</keyword>
<dbReference type="EMBL" id="CM009297">
    <property type="protein sequence ID" value="PNT26086.1"/>
    <property type="molecule type" value="Genomic_DNA"/>
</dbReference>
<keyword evidence="1" id="KW-1133">Transmembrane helix</keyword>
<sequence length="103" mass="11421">MAISFGKEDCQQQVINYSCMLQVLLFFTVFMHDLRGKARREEAAWPGGGACCCCWSVVRMVVHGGAAGDPLQLLEKEEKQRWMLVASVAFGWGRGEVTMCVGC</sequence>
<dbReference type="InParanoid" id="A0A2K1ZLC9"/>
<evidence type="ECO:0000256" key="1">
    <source>
        <dbReference type="SAM" id="Phobius"/>
    </source>
</evidence>
<protein>
    <submittedName>
        <fullName evidence="2">Uncharacterized protein</fullName>
    </submittedName>
</protein>
<gene>
    <name evidence="2" type="ORF">POPTR_008G220300</name>
</gene>
<dbReference type="AlphaFoldDB" id="A0A2K1ZLC9"/>
<feature type="transmembrane region" description="Helical" evidence="1">
    <location>
        <begin position="14"/>
        <end position="31"/>
    </location>
</feature>
<dbReference type="Proteomes" id="UP000006729">
    <property type="component" value="Chromosome 8"/>
</dbReference>